<name>A0ABN2SWC6_9ACTN</name>
<dbReference type="Pfam" id="PF18546">
    <property type="entry name" value="MetOD1"/>
    <property type="match status" value="1"/>
</dbReference>
<feature type="compositionally biased region" description="Basic and acidic residues" evidence="1">
    <location>
        <begin position="169"/>
        <end position="178"/>
    </location>
</feature>
<evidence type="ECO:0000313" key="3">
    <source>
        <dbReference type="EMBL" id="GAA1993202.1"/>
    </source>
</evidence>
<keyword evidence="4" id="KW-1185">Reference proteome</keyword>
<dbReference type="Proteomes" id="UP001501585">
    <property type="component" value="Unassembled WGS sequence"/>
</dbReference>
<evidence type="ECO:0000313" key="4">
    <source>
        <dbReference type="Proteomes" id="UP001501585"/>
    </source>
</evidence>
<proteinExistence type="predicted"/>
<gene>
    <name evidence="3" type="ORF">GCM10009799_18890</name>
</gene>
<evidence type="ECO:0000256" key="1">
    <source>
        <dbReference type="SAM" id="MobiDB-lite"/>
    </source>
</evidence>
<dbReference type="InterPro" id="IPR041359">
    <property type="entry name" value="MetOD1"/>
</dbReference>
<sequence>MRRLLTGLGALLEAVVGLEEASGYVALAGQRMGDALGHLYTRELDLGNLDRRQIAELLVDLYRRIQGDFSIISDNEHRTVLANRACPFGAPVRGNEAPRMMTPSVSGHLTARYPGYAKVDLAETIARRHPRCTVVIHLRPGPGADQAPGHEYYGECAGLPRTLPPSVRGDTEDSRERG</sequence>
<reference evidence="3 4" key="1">
    <citation type="journal article" date="2019" name="Int. J. Syst. Evol. Microbiol.">
        <title>The Global Catalogue of Microorganisms (GCM) 10K type strain sequencing project: providing services to taxonomists for standard genome sequencing and annotation.</title>
        <authorList>
            <consortium name="The Broad Institute Genomics Platform"/>
            <consortium name="The Broad Institute Genome Sequencing Center for Infectious Disease"/>
            <person name="Wu L."/>
            <person name="Ma J."/>
        </authorList>
    </citation>
    <scope>NUCLEOTIDE SEQUENCE [LARGE SCALE GENOMIC DNA]</scope>
    <source>
        <strain evidence="3 4">JCM 15313</strain>
    </source>
</reference>
<feature type="domain" description="Metanogen output" evidence="2">
    <location>
        <begin position="11"/>
        <end position="137"/>
    </location>
</feature>
<evidence type="ECO:0000259" key="2">
    <source>
        <dbReference type="Pfam" id="PF18546"/>
    </source>
</evidence>
<feature type="region of interest" description="Disordered" evidence="1">
    <location>
        <begin position="157"/>
        <end position="178"/>
    </location>
</feature>
<dbReference type="EMBL" id="BAAAPC010000007">
    <property type="protein sequence ID" value="GAA1993202.1"/>
    <property type="molecule type" value="Genomic_DNA"/>
</dbReference>
<accession>A0ABN2SWC6</accession>
<comment type="caution">
    <text evidence="3">The sequence shown here is derived from an EMBL/GenBank/DDBJ whole genome shotgun (WGS) entry which is preliminary data.</text>
</comment>
<protein>
    <submittedName>
        <fullName evidence="3">Methanogen output domain 1-containing protein</fullName>
    </submittedName>
</protein>
<organism evidence="3 4">
    <name type="scientific">Nocardiopsis rhodophaea</name>
    <dbReference type="NCBI Taxonomy" id="280238"/>
    <lineage>
        <taxon>Bacteria</taxon>
        <taxon>Bacillati</taxon>
        <taxon>Actinomycetota</taxon>
        <taxon>Actinomycetes</taxon>
        <taxon>Streptosporangiales</taxon>
        <taxon>Nocardiopsidaceae</taxon>
        <taxon>Nocardiopsis</taxon>
    </lineage>
</organism>